<dbReference type="Proteomes" id="UP000834106">
    <property type="component" value="Chromosome 18"/>
</dbReference>
<sequence>MIFQPAIEFKAQTVRLERQYRNIYLYSKGEQVTTTDTSVPGKEFHFTNETLVGTQKNKEISQKDPIILFSEDKELTTKEDDKDEVNADRMLRKAGLLNSGSTARIVPSSPPCSTYLASSPPPPPPPPIYAPLPNPWGKHECVLLQLQLLGCLAGVEMVLKDVGYPVKLGSGVAAASAYFSNATPLIPSRV</sequence>
<proteinExistence type="predicted"/>
<dbReference type="AlphaFoldDB" id="A0AAD2E8I4"/>
<evidence type="ECO:0000313" key="1">
    <source>
        <dbReference type="EMBL" id="CAI9781299.1"/>
    </source>
</evidence>
<gene>
    <name evidence="1" type="ORF">FPE_LOCUS28729</name>
</gene>
<dbReference type="EMBL" id="OU503053">
    <property type="protein sequence ID" value="CAI9781299.1"/>
    <property type="molecule type" value="Genomic_DNA"/>
</dbReference>
<evidence type="ECO:0000313" key="2">
    <source>
        <dbReference type="Proteomes" id="UP000834106"/>
    </source>
</evidence>
<keyword evidence="2" id="KW-1185">Reference proteome</keyword>
<reference evidence="1" key="1">
    <citation type="submission" date="2023-05" db="EMBL/GenBank/DDBJ databases">
        <authorList>
            <person name="Huff M."/>
        </authorList>
    </citation>
    <scope>NUCLEOTIDE SEQUENCE</scope>
</reference>
<organism evidence="1 2">
    <name type="scientific">Fraxinus pennsylvanica</name>
    <dbReference type="NCBI Taxonomy" id="56036"/>
    <lineage>
        <taxon>Eukaryota</taxon>
        <taxon>Viridiplantae</taxon>
        <taxon>Streptophyta</taxon>
        <taxon>Embryophyta</taxon>
        <taxon>Tracheophyta</taxon>
        <taxon>Spermatophyta</taxon>
        <taxon>Magnoliopsida</taxon>
        <taxon>eudicotyledons</taxon>
        <taxon>Gunneridae</taxon>
        <taxon>Pentapetalae</taxon>
        <taxon>asterids</taxon>
        <taxon>lamiids</taxon>
        <taxon>Lamiales</taxon>
        <taxon>Oleaceae</taxon>
        <taxon>Oleeae</taxon>
        <taxon>Fraxinus</taxon>
    </lineage>
</organism>
<name>A0AAD2E8I4_9LAMI</name>
<protein>
    <submittedName>
        <fullName evidence="1">Uncharacterized protein</fullName>
    </submittedName>
</protein>
<accession>A0AAD2E8I4</accession>